<accession>A0A7L6BAQ9</accession>
<dbReference type="Proteomes" id="UP000510844">
    <property type="component" value="Chromosome"/>
</dbReference>
<dbReference type="EMBL" id="CP059322">
    <property type="protein sequence ID" value="QLQ38958.1"/>
    <property type="molecule type" value="Genomic_DNA"/>
</dbReference>
<proteinExistence type="predicted"/>
<evidence type="ECO:0000313" key="2">
    <source>
        <dbReference type="Proteomes" id="UP000510844"/>
    </source>
</evidence>
<sequence length="101" mass="10549">MESLRALADRLDDAGATLATLARTVTATDPPHPAFGAHATGRPGEVGRALHRQWMAATADRAREAQAAANRLAAAAAALRSAAERYAAADEAVSRRFAREA</sequence>
<protein>
    <recommendedName>
        <fullName evidence="3">Excreted virulence factor EspC (Type VII ESX diderm)</fullName>
    </recommendedName>
</protein>
<dbReference type="AlphaFoldDB" id="A0A7L6BAQ9"/>
<dbReference type="RefSeq" id="WP_181571364.1">
    <property type="nucleotide sequence ID" value="NZ_CP059322.2"/>
</dbReference>
<gene>
    <name evidence="1" type="ORF">H1D33_09080</name>
</gene>
<keyword evidence="2" id="KW-1185">Reference proteome</keyword>
<evidence type="ECO:0000313" key="1">
    <source>
        <dbReference type="EMBL" id="QLQ38958.1"/>
    </source>
</evidence>
<reference evidence="2" key="1">
    <citation type="submission" date="2020-07" db="EMBL/GenBank/DDBJ databases">
        <title>A new Micromonospora strain with potent antibiotic activity isolated from the microbiome of a mid-Atlantic deep-sea sponge.</title>
        <authorList>
            <person name="Back C.R."/>
            <person name="Stennett H.L."/>
            <person name="Williams S.E."/>
            <person name="Wang L."/>
            <person name="Ojeda Gomez J."/>
            <person name="Abdulle O.M."/>
            <person name="Duffy T."/>
            <person name="Hendry K.R."/>
            <person name="Powell D."/>
            <person name="Stach J.E."/>
            <person name="Essex-Lopresti A.E."/>
            <person name="Willis C.L."/>
            <person name="Curnow P."/>
            <person name="Race P.R."/>
        </authorList>
    </citation>
    <scope>NUCLEOTIDE SEQUENCE [LARGE SCALE GENOMIC DNA]</scope>
    <source>
        <strain evidence="2">28ISP2-46</strain>
    </source>
</reference>
<reference evidence="1 2" key="2">
    <citation type="journal article" date="2021" name="Mar. Drugs">
        <title>A New Micromonospora Strain with Antibiotic Activity Isolated from the Microbiome of a Mid-Atlantic Deep-Sea Sponge.</title>
        <authorList>
            <person name="Back C.R."/>
            <person name="Stennett H.L."/>
            <person name="Williams S.E."/>
            <person name="Wang L."/>
            <person name="Ojeda Gomez J."/>
            <person name="Abdulle O.M."/>
            <person name="Duffy T."/>
            <person name="Neal C."/>
            <person name="Mantell J."/>
            <person name="Jepson M.A."/>
            <person name="Hendry K.R."/>
            <person name="Powell D."/>
            <person name="Stach J.E.M."/>
            <person name="Essex-Lopresti A.E."/>
            <person name="Willis C.L."/>
            <person name="Curnow P."/>
            <person name="Race P.R."/>
        </authorList>
    </citation>
    <scope>NUCLEOTIDE SEQUENCE [LARGE SCALE GENOMIC DNA]</scope>
    <source>
        <strain evidence="1 2">28ISP2-46</strain>
    </source>
</reference>
<evidence type="ECO:0008006" key="3">
    <source>
        <dbReference type="Google" id="ProtNLM"/>
    </source>
</evidence>
<name>A0A7L6BAQ9_9ACTN</name>
<organism evidence="1 2">
    <name type="scientific">Micromonospora robiginosa</name>
    <dbReference type="NCBI Taxonomy" id="2749844"/>
    <lineage>
        <taxon>Bacteria</taxon>
        <taxon>Bacillati</taxon>
        <taxon>Actinomycetota</taxon>
        <taxon>Actinomycetes</taxon>
        <taxon>Micromonosporales</taxon>
        <taxon>Micromonosporaceae</taxon>
        <taxon>Micromonospora</taxon>
    </lineage>
</organism>
<dbReference type="KEGG" id="mfeu:H1D33_09080"/>